<keyword evidence="4" id="KW-1185">Reference proteome</keyword>
<dbReference type="SUPFAM" id="SSF82866">
    <property type="entry name" value="Multidrug efflux transporter AcrB transmembrane domain"/>
    <property type="match status" value="2"/>
</dbReference>
<reference evidence="3 4" key="1">
    <citation type="submission" date="2021-12" db="EMBL/GenBank/DDBJ databases">
        <title>Discovery of the Pendulisporaceae a myxobacterial family with distinct sporulation behavior and unique specialized metabolism.</title>
        <authorList>
            <person name="Garcia R."/>
            <person name="Popoff A."/>
            <person name="Bader C.D."/>
            <person name="Loehr J."/>
            <person name="Walesch S."/>
            <person name="Walt C."/>
            <person name="Boldt J."/>
            <person name="Bunk B."/>
            <person name="Haeckl F.J.F.P.J."/>
            <person name="Gunesch A.P."/>
            <person name="Birkelbach J."/>
            <person name="Nuebel U."/>
            <person name="Pietschmann T."/>
            <person name="Bach T."/>
            <person name="Mueller R."/>
        </authorList>
    </citation>
    <scope>NUCLEOTIDE SEQUENCE [LARGE SCALE GENOMIC DNA]</scope>
    <source>
        <strain evidence="3 4">MSr11954</strain>
    </source>
</reference>
<dbReference type="SUPFAM" id="SSF82714">
    <property type="entry name" value="Multidrug efflux transporter AcrB TolC docking domain, DN and DC subdomains"/>
    <property type="match status" value="2"/>
</dbReference>
<dbReference type="InterPro" id="IPR001036">
    <property type="entry name" value="Acrflvin-R"/>
</dbReference>
<feature type="transmembrane region" description="Helical" evidence="2">
    <location>
        <begin position="962"/>
        <end position="984"/>
    </location>
</feature>
<dbReference type="PANTHER" id="PTHR32063">
    <property type="match status" value="1"/>
</dbReference>
<feature type="compositionally biased region" description="Basic and acidic residues" evidence="1">
    <location>
        <begin position="1024"/>
        <end position="1038"/>
    </location>
</feature>
<feature type="transmembrane region" description="Helical" evidence="2">
    <location>
        <begin position="12"/>
        <end position="29"/>
    </location>
</feature>
<feature type="region of interest" description="Disordered" evidence="1">
    <location>
        <begin position="1024"/>
        <end position="1058"/>
    </location>
</feature>
<gene>
    <name evidence="3" type="ORF">LZC94_07080</name>
</gene>
<feature type="transmembrane region" description="Helical" evidence="2">
    <location>
        <begin position="386"/>
        <end position="410"/>
    </location>
</feature>
<name>A0ABZ2M1E3_9BACT</name>
<keyword evidence="2" id="KW-0812">Transmembrane</keyword>
<protein>
    <submittedName>
        <fullName evidence="3">Efflux RND transporter permease subunit</fullName>
    </submittedName>
</protein>
<evidence type="ECO:0000313" key="3">
    <source>
        <dbReference type="EMBL" id="WXB17031.1"/>
    </source>
</evidence>
<feature type="transmembrane region" description="Helical" evidence="2">
    <location>
        <begin position="431"/>
        <end position="451"/>
    </location>
</feature>
<feature type="transmembrane region" description="Helical" evidence="2">
    <location>
        <begin position="463"/>
        <end position="481"/>
    </location>
</feature>
<evidence type="ECO:0000256" key="1">
    <source>
        <dbReference type="SAM" id="MobiDB-lite"/>
    </source>
</evidence>
<dbReference type="Gene3D" id="1.20.1640.10">
    <property type="entry name" value="Multidrug efflux transporter AcrB transmembrane domain"/>
    <property type="match status" value="2"/>
</dbReference>
<organism evidence="3 4">
    <name type="scientific">Pendulispora albinea</name>
    <dbReference type="NCBI Taxonomy" id="2741071"/>
    <lineage>
        <taxon>Bacteria</taxon>
        <taxon>Pseudomonadati</taxon>
        <taxon>Myxococcota</taxon>
        <taxon>Myxococcia</taxon>
        <taxon>Myxococcales</taxon>
        <taxon>Sorangiineae</taxon>
        <taxon>Pendulisporaceae</taxon>
        <taxon>Pendulispora</taxon>
    </lineage>
</organism>
<dbReference type="Gene3D" id="3.30.70.1320">
    <property type="entry name" value="Multidrug efflux transporter AcrB pore domain like"/>
    <property type="match status" value="1"/>
</dbReference>
<accession>A0ABZ2M1E3</accession>
<dbReference type="Gene3D" id="3.30.70.1430">
    <property type="entry name" value="Multidrug efflux transporter AcrB pore domain"/>
    <property type="match status" value="2"/>
</dbReference>
<keyword evidence="2" id="KW-1133">Transmembrane helix</keyword>
<dbReference type="SUPFAM" id="SSF82693">
    <property type="entry name" value="Multidrug efflux transporter AcrB pore domain, PN1, PN2, PC1 and PC2 subdomains"/>
    <property type="match status" value="4"/>
</dbReference>
<dbReference type="Gene3D" id="3.30.70.1440">
    <property type="entry name" value="Multidrug efflux transporter AcrB pore domain"/>
    <property type="match status" value="1"/>
</dbReference>
<dbReference type="Gene3D" id="3.30.2090.10">
    <property type="entry name" value="Multidrug efflux transporter AcrB TolC docking domain, DN and DC subdomains"/>
    <property type="match status" value="2"/>
</dbReference>
<dbReference type="EMBL" id="CP089984">
    <property type="protein sequence ID" value="WXB17031.1"/>
    <property type="molecule type" value="Genomic_DNA"/>
</dbReference>
<dbReference type="PANTHER" id="PTHR32063:SF14">
    <property type="entry name" value="BLL4319 PROTEIN"/>
    <property type="match status" value="1"/>
</dbReference>
<dbReference type="PRINTS" id="PR00702">
    <property type="entry name" value="ACRIFLAVINRP"/>
</dbReference>
<keyword evidence="2" id="KW-0472">Membrane</keyword>
<feature type="transmembrane region" description="Helical" evidence="2">
    <location>
        <begin position="360"/>
        <end position="380"/>
    </location>
</feature>
<feature type="transmembrane region" description="Helical" evidence="2">
    <location>
        <begin position="526"/>
        <end position="545"/>
    </location>
</feature>
<feature type="transmembrane region" description="Helical" evidence="2">
    <location>
        <begin position="912"/>
        <end position="933"/>
    </location>
</feature>
<dbReference type="RefSeq" id="WP_394826660.1">
    <property type="nucleotide sequence ID" value="NZ_CP089984.1"/>
</dbReference>
<feature type="transmembrane region" description="Helical" evidence="2">
    <location>
        <begin position="844"/>
        <end position="863"/>
    </location>
</feature>
<evidence type="ECO:0000313" key="4">
    <source>
        <dbReference type="Proteomes" id="UP001370348"/>
    </source>
</evidence>
<feature type="transmembrane region" description="Helical" evidence="2">
    <location>
        <begin position="990"/>
        <end position="1016"/>
    </location>
</feature>
<evidence type="ECO:0000256" key="2">
    <source>
        <dbReference type="SAM" id="Phobius"/>
    </source>
</evidence>
<feature type="transmembrane region" description="Helical" evidence="2">
    <location>
        <begin position="334"/>
        <end position="353"/>
    </location>
</feature>
<dbReference type="InterPro" id="IPR027463">
    <property type="entry name" value="AcrB_DN_DC_subdom"/>
</dbReference>
<sequence>MKLTDLFIRRPVLAIVVNLVIIVAGLQAIRTLNTRQYPKLESATVTVKTVYVGAAADLVRGFITTPLERAIAAADGIDYIESQSVQGLSTINVRLKLNFNAGDALADISARVNQVRADLPPEAEVPAINIEPSDAAIAAMYLSFSSTILAENQVTDYLTRIIQPRLTAIDGVQRADILGGRSFAIRAWLKPERMAALNISPAQVRQALAANNYLSAVGETKGQLMTVNLSATTDLKTLDEFKKLVVKQQGDTLVRLSDVADVVLGAETYDQDVRMSGTQAVFMGVWVLPSANSLDVIKKVRREIEIVQKELPTGMQAFVAYDSTQYIESAIHEVTHTLIETILIVMVVIFLFLGSIRTVIVPVLAIPVSLIGAVFLMQVMGFTVNLLTLLAIVLSVGLVVDDAIVVVENVDRNIQLGKNSLQAALAGARELVGPIIAMTITLAAVYAPVGFQGGLTGALFREFAFTLAGAVFISGVVALTLSPMMASKVLAGQHSNRWLVTHVDRAFDAVRRAYTRMLNATLAHRGMVYFAWGGITLLIAPLYMFSPNELAPNEDQGIVFTSLQLPPNATMEQMTPYVTEIDRIFKTVPEFEHSFQITSPKFAVGGLLVKPWDQRKRNIFDIQNEVTPAMSGITGVRAPAFLLPPLPNPGLLPVEFVIASTAPHDEILRFAEQLQLEAMKSGQFMFPPFADVLIDQAKTEIVLDRDKVSTMGLSMQAVGADLSAMLGGNFVNRFNIDGRSYKVIPQIERAGRLTPEDLMNVHVTGPKGELIPLSSIAKLKDGVEPRTLNRFQQLNAVKLSGMATQSVDGALQALEKKAQEILPQGYRVDYTGGSRQLRTESGKFLPAMGLALLLIFLVLAAQFNSFRDPFVILAGSVPLAMFGALIFTFLKFTGPPGMRFPLTEGWTTTLNIYSQVGLVTLVGLIAKNGILIVEFANHRQVEGGLSKLEAVREAAQTRLRPILMTTVATIAGHFPLTLVTGPGAVARNSIGIVLVGGMFIGTLFTLFVVPSVYVLLAKDHSKERAHAEEPEKEEHHAEPSATNGGGMLRGEEPSVIIE</sequence>
<proteinExistence type="predicted"/>
<dbReference type="Pfam" id="PF00873">
    <property type="entry name" value="ACR_tran"/>
    <property type="match status" value="1"/>
</dbReference>
<dbReference type="Proteomes" id="UP001370348">
    <property type="component" value="Chromosome"/>
</dbReference>
<feature type="transmembrane region" description="Helical" evidence="2">
    <location>
        <begin position="870"/>
        <end position="892"/>
    </location>
</feature>